<dbReference type="CDD" id="cd05233">
    <property type="entry name" value="SDR_c"/>
    <property type="match status" value="1"/>
</dbReference>
<proteinExistence type="inferred from homology"/>
<dbReference type="AlphaFoldDB" id="A0A6J7JCL9"/>
<dbReference type="SUPFAM" id="SSF51735">
    <property type="entry name" value="NAD(P)-binding Rossmann-fold domains"/>
    <property type="match status" value="1"/>
</dbReference>
<evidence type="ECO:0000313" key="2">
    <source>
        <dbReference type="EMBL" id="CAB4941118.1"/>
    </source>
</evidence>
<evidence type="ECO:0000256" key="1">
    <source>
        <dbReference type="ARBA" id="ARBA00006484"/>
    </source>
</evidence>
<organism evidence="2">
    <name type="scientific">freshwater metagenome</name>
    <dbReference type="NCBI Taxonomy" id="449393"/>
    <lineage>
        <taxon>unclassified sequences</taxon>
        <taxon>metagenomes</taxon>
        <taxon>ecological metagenomes</taxon>
    </lineage>
</organism>
<dbReference type="PANTHER" id="PTHR42760">
    <property type="entry name" value="SHORT-CHAIN DEHYDROGENASES/REDUCTASES FAMILY MEMBER"/>
    <property type="match status" value="1"/>
</dbReference>
<dbReference type="InterPro" id="IPR036291">
    <property type="entry name" value="NAD(P)-bd_dom_sf"/>
</dbReference>
<dbReference type="InterPro" id="IPR002347">
    <property type="entry name" value="SDR_fam"/>
</dbReference>
<dbReference type="Pfam" id="PF13561">
    <property type="entry name" value="adh_short_C2"/>
    <property type="match status" value="1"/>
</dbReference>
<reference evidence="2" key="1">
    <citation type="submission" date="2020-05" db="EMBL/GenBank/DDBJ databases">
        <authorList>
            <person name="Chiriac C."/>
            <person name="Salcher M."/>
            <person name="Ghai R."/>
            <person name="Kavagutti S V."/>
        </authorList>
    </citation>
    <scope>NUCLEOTIDE SEQUENCE</scope>
</reference>
<gene>
    <name evidence="2" type="ORF">UFOPK3674_01835</name>
</gene>
<sequence>MGRLDGKVVVITGTSSGQGQVAAVRFAQEGAKIAGCGRSAERQQETARLVAEAGGEMHSTVLDLTDPEAVVAWMDEVAAHFGGIDVLYNNAGEPKFGPPDVMPVEDWKFTIANELDIVFYATRAAWPHLKKRGAGANIIMVGSVSGMIGVGGLPQSAHSATKQGIVGMTRQLAAEGALDGIRVNCVSPGLIDTPATSQFIEMGAPGPLGSLMGRLPLGRPGVSIEVVNAALFLASDEASYITGVNLPVDGGLTVLQ</sequence>
<name>A0A6J7JCL9_9ZZZZ</name>
<dbReference type="PRINTS" id="PR00081">
    <property type="entry name" value="GDHRDH"/>
</dbReference>
<dbReference type="PRINTS" id="PR00080">
    <property type="entry name" value="SDRFAMILY"/>
</dbReference>
<protein>
    <submittedName>
        <fullName evidence="2">Unannotated protein</fullName>
    </submittedName>
</protein>
<dbReference type="GO" id="GO:0016616">
    <property type="term" value="F:oxidoreductase activity, acting on the CH-OH group of donors, NAD or NADP as acceptor"/>
    <property type="evidence" value="ECO:0007669"/>
    <property type="project" value="TreeGrafter"/>
</dbReference>
<dbReference type="FunFam" id="3.40.50.720:FF:000084">
    <property type="entry name" value="Short-chain dehydrogenase reductase"/>
    <property type="match status" value="1"/>
</dbReference>
<comment type="similarity">
    <text evidence="1">Belongs to the short-chain dehydrogenases/reductases (SDR) family.</text>
</comment>
<accession>A0A6J7JCL9</accession>
<dbReference type="Gene3D" id="3.40.50.720">
    <property type="entry name" value="NAD(P)-binding Rossmann-like Domain"/>
    <property type="match status" value="1"/>
</dbReference>
<dbReference type="EMBL" id="CAFBMX010000010">
    <property type="protein sequence ID" value="CAB4941118.1"/>
    <property type="molecule type" value="Genomic_DNA"/>
</dbReference>